<proteinExistence type="predicted"/>
<feature type="compositionally biased region" description="Low complexity" evidence="1">
    <location>
        <begin position="601"/>
        <end position="611"/>
    </location>
</feature>
<feature type="compositionally biased region" description="Basic and acidic residues" evidence="1">
    <location>
        <begin position="452"/>
        <end position="482"/>
    </location>
</feature>
<evidence type="ECO:0000313" key="3">
    <source>
        <dbReference type="Proteomes" id="UP000250166"/>
    </source>
</evidence>
<feature type="compositionally biased region" description="Acidic residues" evidence="1">
    <location>
        <begin position="118"/>
        <end position="131"/>
    </location>
</feature>
<feature type="compositionally biased region" description="Basic and acidic residues" evidence="1">
    <location>
        <begin position="418"/>
        <end position="429"/>
    </location>
</feature>
<feature type="region of interest" description="Disordered" evidence="1">
    <location>
        <begin position="115"/>
        <end position="162"/>
    </location>
</feature>
<reference evidence="2 3" key="1">
    <citation type="submission" date="2018-06" db="EMBL/GenBank/DDBJ databases">
        <authorList>
            <consortium name="Pathogen Informatics"/>
            <person name="Doyle S."/>
        </authorList>
    </citation>
    <scope>NUCLEOTIDE SEQUENCE [LARGE SCALE GENOMIC DNA]</scope>
    <source>
        <strain evidence="2 3">NCTC13102</strain>
    </source>
</reference>
<sequence length="809" mass="88755">MIHIVLVNIDPMVAKLVEATARRTDIPILNYKSLDELDPTKISKDCFFFIDEGVIAGQEELAQKIASSFLSCFLYAKTKLDGFKYVIKKPFLPTQILDIVQDELKQLNYDPTLRSEVSQDDLEPLEAESTQDETNNKTNATKDEITTDAKESSKAKAPNQSALEESLDLDSFNLNEADFLKDSQATSDTNNNDDSLDLGDIAPNLDMLNFESADLDKMNSAQNTSDTSDEEMMLDIEKSKLEQTDDEDDMSDLVEGEFDENLANAQLTETQLAKTQLEGIQEDKLEDKMLEEDTQQGLEDAINHTDLDLGEDLDLATHKMLDSLEEKTKDLKQVDIAKEIDSNVGHTNANEEATISNEVNRADKDENIGEKEDKKVDEIADKASQTDKTTEPSIDDLGDLADINLDDIDFSSELLQKSSDEPSTLHDDTSSDISHAALDDISHNTPQETLDDVPHKAESTESKATESGILDKNDIDEVKRLLQETQSVETQSDSMQSRVQDDKHSQNDQATLSQDVQNSQDFDVFDTGSQESSQNLDSTPESMPEGLDFSDVPPEDKNLSEPIVDDLHISMHNEPTEPQDQHSDISETKAESTIDSKAESSAESQNSSSQQTRDIQDIQDFGDLEEGAGSASSGDDSSEDDSNSAISASDTSSDGKKSENAKNSQDIADKSHSSADFASDSISSQTESTESTNDFLSLSERDIGMALGEEIPEESHDTHDTQDTFANASDKESSIPSDSVVSTQLDSVQSDSTQVPSPLAQSDSAQIKDTSIHGEDLVAHLLANKSEDQIRALLHGAQVTININFPSQK</sequence>
<feature type="compositionally biased region" description="Polar residues" evidence="1">
    <location>
        <begin position="344"/>
        <end position="359"/>
    </location>
</feature>
<feature type="compositionally biased region" description="Basic and acidic residues" evidence="1">
    <location>
        <begin position="554"/>
        <end position="600"/>
    </location>
</feature>
<name>A0A2X3BFZ0_9HELI</name>
<protein>
    <submittedName>
        <fullName evidence="2">Poly E-rich protein</fullName>
    </submittedName>
</protein>
<accession>A0A2X3BFZ0</accession>
<feature type="compositionally biased region" description="Low complexity" evidence="1">
    <location>
        <begin position="674"/>
        <end position="692"/>
    </location>
</feature>
<feature type="compositionally biased region" description="Basic and acidic residues" evidence="1">
    <location>
        <begin position="713"/>
        <end position="722"/>
    </location>
</feature>
<feature type="compositionally biased region" description="Low complexity" evidence="1">
    <location>
        <begin position="643"/>
        <end position="652"/>
    </location>
</feature>
<dbReference type="AlphaFoldDB" id="A0A2X3BFZ0"/>
<gene>
    <name evidence="2" type="ORF">NCTC13102_01169</name>
</gene>
<evidence type="ECO:0000313" key="2">
    <source>
        <dbReference type="EMBL" id="SQB98704.1"/>
    </source>
</evidence>
<dbReference type="Proteomes" id="UP000250166">
    <property type="component" value="Unassembled WGS sequence"/>
</dbReference>
<feature type="compositionally biased region" description="Polar residues" evidence="1">
    <location>
        <begin position="507"/>
        <end position="541"/>
    </location>
</feature>
<organism evidence="2 3">
    <name type="scientific">Helicobacter fennelliae</name>
    <dbReference type="NCBI Taxonomy" id="215"/>
    <lineage>
        <taxon>Bacteria</taxon>
        <taxon>Pseudomonadati</taxon>
        <taxon>Campylobacterota</taxon>
        <taxon>Epsilonproteobacteria</taxon>
        <taxon>Campylobacterales</taxon>
        <taxon>Helicobacteraceae</taxon>
        <taxon>Helicobacter</taxon>
    </lineage>
</organism>
<feature type="compositionally biased region" description="Basic and acidic residues" evidence="1">
    <location>
        <begin position="140"/>
        <end position="154"/>
    </location>
</feature>
<feature type="compositionally biased region" description="Polar residues" evidence="1">
    <location>
        <begin position="483"/>
        <end position="498"/>
    </location>
</feature>
<evidence type="ECO:0000256" key="1">
    <source>
        <dbReference type="SAM" id="MobiDB-lite"/>
    </source>
</evidence>
<feature type="region of interest" description="Disordered" evidence="1">
    <location>
        <begin position="341"/>
        <end position="400"/>
    </location>
</feature>
<dbReference type="EMBL" id="UAWL01000006">
    <property type="protein sequence ID" value="SQB98704.1"/>
    <property type="molecule type" value="Genomic_DNA"/>
</dbReference>
<feature type="compositionally biased region" description="Polar residues" evidence="1">
    <location>
        <begin position="734"/>
        <end position="765"/>
    </location>
</feature>
<feature type="region of interest" description="Disordered" evidence="1">
    <location>
        <begin position="413"/>
        <end position="765"/>
    </location>
</feature>
<dbReference type="RefSeq" id="WP_112058656.1">
    <property type="nucleotide sequence ID" value="NZ_UAWL01000006.1"/>
</dbReference>
<feature type="compositionally biased region" description="Basic and acidic residues" evidence="1">
    <location>
        <begin position="360"/>
        <end position="390"/>
    </location>
</feature>